<feature type="compositionally biased region" description="Low complexity" evidence="1">
    <location>
        <begin position="56"/>
        <end position="73"/>
    </location>
</feature>
<accession>A0AAE2BPR0</accession>
<dbReference type="GO" id="GO:0003700">
    <property type="term" value="F:DNA-binding transcription factor activity"/>
    <property type="evidence" value="ECO:0007669"/>
    <property type="project" value="TreeGrafter"/>
</dbReference>
<feature type="region of interest" description="Disordered" evidence="1">
    <location>
        <begin position="45"/>
        <end position="135"/>
    </location>
</feature>
<keyword evidence="2" id="KW-0479">Metal-binding</keyword>
<dbReference type="GO" id="GO:0008270">
    <property type="term" value="F:zinc ion binding"/>
    <property type="evidence" value="ECO:0007669"/>
    <property type="project" value="UniProtKB-KW"/>
</dbReference>
<dbReference type="PANTHER" id="PTHR31948">
    <property type="entry name" value="ZINC-FINGER HOMEODOMAIN PROTEIN 2"/>
    <property type="match status" value="1"/>
</dbReference>
<name>A0AAE2BPR0_9LAMI</name>
<feature type="compositionally biased region" description="Polar residues" evidence="1">
    <location>
        <begin position="99"/>
        <end position="118"/>
    </location>
</feature>
<reference evidence="2" key="1">
    <citation type="submission" date="2020-06" db="EMBL/GenBank/DDBJ databases">
        <authorList>
            <person name="Li T."/>
            <person name="Hu X."/>
            <person name="Zhang T."/>
            <person name="Song X."/>
            <person name="Zhang H."/>
            <person name="Dai N."/>
            <person name="Sheng W."/>
            <person name="Hou X."/>
            <person name="Wei L."/>
        </authorList>
    </citation>
    <scope>NUCLEOTIDE SEQUENCE</scope>
    <source>
        <strain evidence="2">K16</strain>
        <tissue evidence="2">Leaf</tissue>
    </source>
</reference>
<keyword evidence="2" id="KW-0862">Zinc</keyword>
<organism evidence="2 3">
    <name type="scientific">Sesamum angolense</name>
    <dbReference type="NCBI Taxonomy" id="2727404"/>
    <lineage>
        <taxon>Eukaryota</taxon>
        <taxon>Viridiplantae</taxon>
        <taxon>Streptophyta</taxon>
        <taxon>Embryophyta</taxon>
        <taxon>Tracheophyta</taxon>
        <taxon>Spermatophyta</taxon>
        <taxon>Magnoliopsida</taxon>
        <taxon>eudicotyledons</taxon>
        <taxon>Gunneridae</taxon>
        <taxon>Pentapetalae</taxon>
        <taxon>asterids</taxon>
        <taxon>lamiids</taxon>
        <taxon>Lamiales</taxon>
        <taxon>Pedaliaceae</taxon>
        <taxon>Sesamum</taxon>
    </lineage>
</organism>
<dbReference type="InterPro" id="IPR006455">
    <property type="entry name" value="Homeodomain_ZF_HD"/>
</dbReference>
<reference evidence="2" key="2">
    <citation type="journal article" date="2024" name="Plant">
        <title>Genomic evolution and insights into agronomic trait innovations of Sesamum species.</title>
        <authorList>
            <person name="Miao H."/>
            <person name="Wang L."/>
            <person name="Qu L."/>
            <person name="Liu H."/>
            <person name="Sun Y."/>
            <person name="Le M."/>
            <person name="Wang Q."/>
            <person name="Wei S."/>
            <person name="Zheng Y."/>
            <person name="Lin W."/>
            <person name="Duan Y."/>
            <person name="Cao H."/>
            <person name="Xiong S."/>
            <person name="Wang X."/>
            <person name="Wei L."/>
            <person name="Li C."/>
            <person name="Ma Q."/>
            <person name="Ju M."/>
            <person name="Zhao R."/>
            <person name="Li G."/>
            <person name="Mu C."/>
            <person name="Tian Q."/>
            <person name="Mei H."/>
            <person name="Zhang T."/>
            <person name="Gao T."/>
            <person name="Zhang H."/>
        </authorList>
    </citation>
    <scope>NUCLEOTIDE SEQUENCE</scope>
    <source>
        <strain evidence="2">K16</strain>
    </source>
</reference>
<dbReference type="GO" id="GO:0050793">
    <property type="term" value="P:regulation of developmental process"/>
    <property type="evidence" value="ECO:0007669"/>
    <property type="project" value="TreeGrafter"/>
</dbReference>
<protein>
    <submittedName>
        <fullName evidence="2">Zinc-finger homeodomain protein 10</fullName>
    </submittedName>
</protein>
<keyword evidence="2" id="KW-0238">DNA-binding</keyword>
<dbReference type="AlphaFoldDB" id="A0AAE2BPR0"/>
<dbReference type="Proteomes" id="UP001289374">
    <property type="component" value="Unassembled WGS sequence"/>
</dbReference>
<dbReference type="SUPFAM" id="SSF46689">
    <property type="entry name" value="Homeodomain-like"/>
    <property type="match status" value="1"/>
</dbReference>
<evidence type="ECO:0000313" key="3">
    <source>
        <dbReference type="Proteomes" id="UP001289374"/>
    </source>
</evidence>
<dbReference type="GO" id="GO:0000976">
    <property type="term" value="F:transcription cis-regulatory region binding"/>
    <property type="evidence" value="ECO:0007669"/>
    <property type="project" value="TreeGrafter"/>
</dbReference>
<dbReference type="GO" id="GO:0005634">
    <property type="term" value="C:nucleus"/>
    <property type="evidence" value="ECO:0007669"/>
    <property type="project" value="TreeGrafter"/>
</dbReference>
<dbReference type="PANTHER" id="PTHR31948:SF72">
    <property type="entry name" value="ZINC-FINGER HOMEODOMAIN PROTEIN 10"/>
    <property type="match status" value="1"/>
</dbReference>
<gene>
    <name evidence="2" type="ORF">Sango_1781600</name>
</gene>
<keyword evidence="2" id="KW-0371">Homeobox</keyword>
<evidence type="ECO:0000313" key="2">
    <source>
        <dbReference type="EMBL" id="KAK4393108.1"/>
    </source>
</evidence>
<proteinExistence type="predicted"/>
<dbReference type="InterPro" id="IPR009057">
    <property type="entry name" value="Homeodomain-like_sf"/>
</dbReference>
<dbReference type="Gene3D" id="1.10.10.60">
    <property type="entry name" value="Homeodomain-like"/>
    <property type="match status" value="1"/>
</dbReference>
<keyword evidence="2" id="KW-0863">Zinc-finger</keyword>
<dbReference type="NCBIfam" id="TIGR01565">
    <property type="entry name" value="homeo_ZF_HD"/>
    <property type="match status" value="1"/>
</dbReference>
<evidence type="ECO:0000256" key="1">
    <source>
        <dbReference type="SAM" id="MobiDB-lite"/>
    </source>
</evidence>
<keyword evidence="3" id="KW-1185">Reference proteome</keyword>
<dbReference type="EMBL" id="JACGWL010000010">
    <property type="protein sequence ID" value="KAK4393108.1"/>
    <property type="molecule type" value="Genomic_DNA"/>
</dbReference>
<comment type="caution">
    <text evidence="2">The sequence shown here is derived from an EMBL/GenBank/DDBJ whole genome shotgun (WGS) entry which is preliminary data.</text>
</comment>
<sequence>MHEFAEKVGWKMQKRDEDMISEFCSDIGVDKGVFKVWMHNNKNTFAKKDQPAPHLSNNSTTTAISTPPAATTNGNGINYSTMSSSAAAAYQHQHEGNSEIKQQNIHGQEMNQNQLHDSSSAHHVLGANGGSSSSS</sequence>